<feature type="transmembrane region" description="Helical" evidence="6">
    <location>
        <begin position="314"/>
        <end position="339"/>
    </location>
</feature>
<feature type="transmembrane region" description="Helical" evidence="6">
    <location>
        <begin position="148"/>
        <end position="168"/>
    </location>
</feature>
<dbReference type="PANTHER" id="PTHR23519:SF1">
    <property type="entry name" value="AUTOPHAGY-RELATED PROTEIN 22"/>
    <property type="match status" value="1"/>
</dbReference>
<dbReference type="Pfam" id="PF11700">
    <property type="entry name" value="ATG22"/>
    <property type="match status" value="1"/>
</dbReference>
<dbReference type="Gene3D" id="1.20.1250.20">
    <property type="entry name" value="MFS general substrate transporter like domains"/>
    <property type="match status" value="1"/>
</dbReference>
<feature type="transmembrane region" description="Helical" evidence="6">
    <location>
        <begin position="195"/>
        <end position="215"/>
    </location>
</feature>
<feature type="transmembrane region" description="Helical" evidence="6">
    <location>
        <begin position="418"/>
        <end position="437"/>
    </location>
</feature>
<dbReference type="SUPFAM" id="SSF103473">
    <property type="entry name" value="MFS general substrate transporter"/>
    <property type="match status" value="1"/>
</dbReference>
<dbReference type="AlphaFoldDB" id="A0A1H7G253"/>
<protein>
    <submittedName>
        <fullName evidence="7">MFS transporter, UMF1 family</fullName>
    </submittedName>
</protein>
<keyword evidence="4 6" id="KW-1133">Transmembrane helix</keyword>
<evidence type="ECO:0000256" key="1">
    <source>
        <dbReference type="ARBA" id="ARBA00004127"/>
    </source>
</evidence>
<evidence type="ECO:0000256" key="4">
    <source>
        <dbReference type="ARBA" id="ARBA00022989"/>
    </source>
</evidence>
<organism evidence="7 8">
    <name type="scientific">Jannaschia helgolandensis</name>
    <dbReference type="NCBI Taxonomy" id="188906"/>
    <lineage>
        <taxon>Bacteria</taxon>
        <taxon>Pseudomonadati</taxon>
        <taxon>Pseudomonadota</taxon>
        <taxon>Alphaproteobacteria</taxon>
        <taxon>Rhodobacterales</taxon>
        <taxon>Roseobacteraceae</taxon>
        <taxon>Jannaschia</taxon>
    </lineage>
</organism>
<keyword evidence="2" id="KW-0813">Transport</keyword>
<gene>
    <name evidence="7" type="ORF">SAMN04488526_0251</name>
</gene>
<evidence type="ECO:0000313" key="7">
    <source>
        <dbReference type="EMBL" id="SEK30862.1"/>
    </source>
</evidence>
<keyword evidence="3 6" id="KW-0812">Transmembrane</keyword>
<accession>A0A1H7G253</accession>
<dbReference type="STRING" id="188906.SAMN04488526_0251"/>
<dbReference type="GO" id="GO:0012505">
    <property type="term" value="C:endomembrane system"/>
    <property type="evidence" value="ECO:0007669"/>
    <property type="project" value="UniProtKB-SubCell"/>
</dbReference>
<keyword evidence="8" id="KW-1185">Reference proteome</keyword>
<dbReference type="Proteomes" id="UP000199283">
    <property type="component" value="Unassembled WGS sequence"/>
</dbReference>
<dbReference type="OrthoDB" id="9768783at2"/>
<feature type="transmembrane region" description="Helical" evidence="6">
    <location>
        <begin position="351"/>
        <end position="369"/>
    </location>
</feature>
<feature type="transmembrane region" description="Helical" evidence="6">
    <location>
        <begin position="284"/>
        <end position="302"/>
    </location>
</feature>
<evidence type="ECO:0000256" key="3">
    <source>
        <dbReference type="ARBA" id="ARBA00022692"/>
    </source>
</evidence>
<dbReference type="PANTHER" id="PTHR23519">
    <property type="entry name" value="AUTOPHAGY-RELATED PROTEIN 22"/>
    <property type="match status" value="1"/>
</dbReference>
<feature type="transmembrane region" description="Helical" evidence="6">
    <location>
        <begin position="390"/>
        <end position="412"/>
    </location>
</feature>
<name>A0A1H7G253_9RHOB</name>
<evidence type="ECO:0000256" key="6">
    <source>
        <dbReference type="SAM" id="Phobius"/>
    </source>
</evidence>
<feature type="transmembrane region" description="Helical" evidence="6">
    <location>
        <begin position="49"/>
        <end position="69"/>
    </location>
</feature>
<keyword evidence="5 6" id="KW-0472">Membrane</keyword>
<feature type="transmembrane region" description="Helical" evidence="6">
    <location>
        <begin position="81"/>
        <end position="101"/>
    </location>
</feature>
<feature type="transmembrane region" description="Helical" evidence="6">
    <location>
        <begin position="107"/>
        <end position="127"/>
    </location>
</feature>
<reference evidence="7 8" key="1">
    <citation type="submission" date="2016-10" db="EMBL/GenBank/DDBJ databases">
        <authorList>
            <person name="de Groot N.N."/>
        </authorList>
    </citation>
    <scope>NUCLEOTIDE SEQUENCE [LARGE SCALE GENOMIC DNA]</scope>
    <source>
        <strain evidence="7 8">DSM 14858</strain>
    </source>
</reference>
<dbReference type="EMBL" id="FNZQ01000001">
    <property type="protein sequence ID" value="SEK30862.1"/>
    <property type="molecule type" value="Genomic_DNA"/>
</dbReference>
<evidence type="ECO:0000256" key="2">
    <source>
        <dbReference type="ARBA" id="ARBA00022448"/>
    </source>
</evidence>
<dbReference type="InterPro" id="IPR024671">
    <property type="entry name" value="Atg22-like"/>
</dbReference>
<comment type="subcellular location">
    <subcellularLocation>
        <location evidence="1">Endomembrane system</location>
        <topology evidence="1">Multi-pass membrane protein</topology>
    </subcellularLocation>
</comment>
<sequence>MTDIALRRRVRGWMMFDFASQPYNTLLLTFIFSPYFASAVMDDPVAAQSVFGLTVGLAGFVMAISAPVLGAMADASGRHLMWIKIFSVLYVAGAASLWFAVPGADMVWPILLVFGIGLIGMEFATIFTNAMLPTLGPRDEIGRISGSGWALGYVGGVIALIAMLTLFAENAQGVTLIGIAPIFGLDAALREGTRFVGPFTALWYIVFMVPFFLWVKPVRRVATTLVPAGAALRRLATTLRSLPQRPGFAAYLGSSMMYRDALNGLYTFGGIYTAGVLGWTVVDIGVFGILAAVTGAIFAWLGGRADRARGPKPVIVTCVAILTLVSLLVITVTPGTVLLIPVAEGSALPDIAFYVLGAVIGAAGGALQASSRTMLVRLVVVDHVTEGFGLYALAGKATAFIAPLSIGFVTYISGSQQIGILPIVGLFIIGLVLLIWVKPEGEVAP</sequence>
<evidence type="ECO:0000256" key="5">
    <source>
        <dbReference type="ARBA" id="ARBA00023136"/>
    </source>
</evidence>
<feature type="transmembrane region" description="Helical" evidence="6">
    <location>
        <begin position="261"/>
        <end position="278"/>
    </location>
</feature>
<dbReference type="InterPro" id="IPR050495">
    <property type="entry name" value="ATG22/LtaA_families"/>
</dbReference>
<evidence type="ECO:0000313" key="8">
    <source>
        <dbReference type="Proteomes" id="UP000199283"/>
    </source>
</evidence>
<proteinExistence type="predicted"/>
<dbReference type="InterPro" id="IPR036259">
    <property type="entry name" value="MFS_trans_sf"/>
</dbReference>